<evidence type="ECO:0000259" key="4">
    <source>
        <dbReference type="Pfam" id="PF22725"/>
    </source>
</evidence>
<proteinExistence type="inferred from homology"/>
<dbReference type="RefSeq" id="WP_240569872.1">
    <property type="nucleotide sequence ID" value="NZ_JAKVPY010000035.1"/>
</dbReference>
<dbReference type="SUPFAM" id="SSF51735">
    <property type="entry name" value="NAD(P)-binding Rossmann-fold domains"/>
    <property type="match status" value="1"/>
</dbReference>
<organism evidence="5 6">
    <name type="scientific">Halomonas flagellata</name>
    <dbReference type="NCBI Taxonomy" id="2920385"/>
    <lineage>
        <taxon>Bacteria</taxon>
        <taxon>Pseudomonadati</taxon>
        <taxon>Pseudomonadota</taxon>
        <taxon>Gammaproteobacteria</taxon>
        <taxon>Oceanospirillales</taxon>
        <taxon>Halomonadaceae</taxon>
        <taxon>Halomonas</taxon>
    </lineage>
</organism>
<dbReference type="InterPro" id="IPR055170">
    <property type="entry name" value="GFO_IDH_MocA-like_dom"/>
</dbReference>
<accession>A0ABS9RZS4</accession>
<dbReference type="PANTHER" id="PTHR22604:SF105">
    <property type="entry name" value="TRANS-1,2-DIHYDROBENZENE-1,2-DIOL DEHYDROGENASE"/>
    <property type="match status" value="1"/>
</dbReference>
<dbReference type="Gene3D" id="3.40.50.720">
    <property type="entry name" value="NAD(P)-binding Rossmann-like Domain"/>
    <property type="match status" value="1"/>
</dbReference>
<sequence length="332" mass="36897">MQTLKWGILSTAKIARTVMIPAMRTAAHAVPVAIASEHGKAVEVAREFGIPRAHDSFQALLEDPEVEAVYIPLPNSLHAEWTIAAARHGKHVLCEKPAALNLDEARRMQQECNAYGVCLMEGYMYRQHPQHQRIRALLEEGVIGELRHVRGHFSFPLDLSAPSIKLDRQLGGGSLNDVGCYPLDVIRRLLGMPEKVTVVGELDPYHDVDLTVSGILRFAEGRLAEFTSSFRQTLTHRYELIGTRGRITVVRAFRPDKHDGEGLIMIHDGQGKPRSERLSADQYPAQLDHFAAWVQGDNRHAADTGEVLAQASLIDACQRSMRSGRTEVPETP</sequence>
<dbReference type="SUPFAM" id="SSF55347">
    <property type="entry name" value="Glyceraldehyde-3-phosphate dehydrogenase-like, C-terminal domain"/>
    <property type="match status" value="1"/>
</dbReference>
<reference evidence="5 6" key="1">
    <citation type="submission" date="2022-02" db="EMBL/GenBank/DDBJ databases">
        <title>Halomonas fukangensis sp. nov., a halophilic bacterium isolated from a bulk soil of Kalidium foliatum at Fukang.</title>
        <authorList>
            <person name="Huang Y."/>
        </authorList>
    </citation>
    <scope>NUCLEOTIDE SEQUENCE [LARGE SCALE GENOMIC DNA]</scope>
    <source>
        <strain evidence="5 6">EGI 63088</strain>
    </source>
</reference>
<evidence type="ECO:0000256" key="2">
    <source>
        <dbReference type="ARBA" id="ARBA00023002"/>
    </source>
</evidence>
<gene>
    <name evidence="5" type="ORF">MKP05_19650</name>
</gene>
<name>A0ABS9RZS4_9GAMM</name>
<dbReference type="InterPro" id="IPR000683">
    <property type="entry name" value="Gfo/Idh/MocA-like_OxRdtase_N"/>
</dbReference>
<evidence type="ECO:0000256" key="1">
    <source>
        <dbReference type="ARBA" id="ARBA00010928"/>
    </source>
</evidence>
<dbReference type="Gene3D" id="3.30.360.10">
    <property type="entry name" value="Dihydrodipicolinate Reductase, domain 2"/>
    <property type="match status" value="1"/>
</dbReference>
<evidence type="ECO:0000259" key="3">
    <source>
        <dbReference type="Pfam" id="PF01408"/>
    </source>
</evidence>
<dbReference type="InterPro" id="IPR050984">
    <property type="entry name" value="Gfo/Idh/MocA_domain"/>
</dbReference>
<protein>
    <submittedName>
        <fullName evidence="5">Gfo/Idh/MocA family oxidoreductase</fullName>
    </submittedName>
</protein>
<keyword evidence="6" id="KW-1185">Reference proteome</keyword>
<feature type="domain" description="Gfo/Idh/MocA-like oxidoreductase N-terminal" evidence="3">
    <location>
        <begin position="5"/>
        <end position="123"/>
    </location>
</feature>
<dbReference type="Proteomes" id="UP001202117">
    <property type="component" value="Unassembled WGS sequence"/>
</dbReference>
<dbReference type="PANTHER" id="PTHR22604">
    <property type="entry name" value="OXIDOREDUCTASES"/>
    <property type="match status" value="1"/>
</dbReference>
<comment type="similarity">
    <text evidence="1">Belongs to the Gfo/Idh/MocA family.</text>
</comment>
<keyword evidence="2" id="KW-0560">Oxidoreductase</keyword>
<evidence type="ECO:0000313" key="5">
    <source>
        <dbReference type="EMBL" id="MCH4565319.1"/>
    </source>
</evidence>
<dbReference type="InterPro" id="IPR036291">
    <property type="entry name" value="NAD(P)-bd_dom_sf"/>
</dbReference>
<evidence type="ECO:0000313" key="6">
    <source>
        <dbReference type="Proteomes" id="UP001202117"/>
    </source>
</evidence>
<comment type="caution">
    <text evidence="5">The sequence shown here is derived from an EMBL/GenBank/DDBJ whole genome shotgun (WGS) entry which is preliminary data.</text>
</comment>
<feature type="domain" description="GFO/IDH/MocA-like oxidoreductase" evidence="4">
    <location>
        <begin position="131"/>
        <end position="247"/>
    </location>
</feature>
<dbReference type="Pfam" id="PF01408">
    <property type="entry name" value="GFO_IDH_MocA"/>
    <property type="match status" value="1"/>
</dbReference>
<dbReference type="Pfam" id="PF22725">
    <property type="entry name" value="GFO_IDH_MocA_C3"/>
    <property type="match status" value="1"/>
</dbReference>
<dbReference type="EMBL" id="JAKVPY010000035">
    <property type="protein sequence ID" value="MCH4565319.1"/>
    <property type="molecule type" value="Genomic_DNA"/>
</dbReference>